<dbReference type="PANTHER" id="PTHR47197">
    <property type="entry name" value="PROTEIN NIRF"/>
    <property type="match status" value="1"/>
</dbReference>
<evidence type="ECO:0000313" key="2">
    <source>
        <dbReference type="EMBL" id="MEX6689725.1"/>
    </source>
</evidence>
<dbReference type="RefSeq" id="WP_369331133.1">
    <property type="nucleotide sequence ID" value="NZ_JAULBC010000007.1"/>
</dbReference>
<evidence type="ECO:0000256" key="1">
    <source>
        <dbReference type="SAM" id="SignalP"/>
    </source>
</evidence>
<dbReference type="Proteomes" id="UP001560573">
    <property type="component" value="Unassembled WGS sequence"/>
</dbReference>
<keyword evidence="3" id="KW-1185">Reference proteome</keyword>
<organism evidence="2 3">
    <name type="scientific">Danxiaibacter flavus</name>
    <dbReference type="NCBI Taxonomy" id="3049108"/>
    <lineage>
        <taxon>Bacteria</taxon>
        <taxon>Pseudomonadati</taxon>
        <taxon>Bacteroidota</taxon>
        <taxon>Chitinophagia</taxon>
        <taxon>Chitinophagales</taxon>
        <taxon>Chitinophagaceae</taxon>
        <taxon>Danxiaibacter</taxon>
    </lineage>
</organism>
<proteinExistence type="predicted"/>
<feature type="signal peptide" evidence="1">
    <location>
        <begin position="1"/>
        <end position="23"/>
    </location>
</feature>
<protein>
    <submittedName>
        <fullName evidence="2">YncE family protein</fullName>
    </submittedName>
</protein>
<gene>
    <name evidence="2" type="ORF">QTN47_19625</name>
</gene>
<comment type="caution">
    <text evidence="2">The sequence shown here is derived from an EMBL/GenBank/DDBJ whole genome shotgun (WGS) entry which is preliminary data.</text>
</comment>
<evidence type="ECO:0000313" key="3">
    <source>
        <dbReference type="Proteomes" id="UP001560573"/>
    </source>
</evidence>
<keyword evidence="1" id="KW-0732">Signal</keyword>
<sequence length="332" mass="36116">MKYKFFKSALAAVFIFTGLVTKAQQNDYQLKQKFYISGTGGWDYLAVNANKLYVSHGTQVDIVDKATGDSLGVIPNTDGVHGIAFIDSRNKGYTSNGKLNTITVFDLSNGKALTQIVVGQNPDAIMYEPFIKKIITCNGRSNDLSIVDPNAEKLVATIAVGGKPETAVSDGAGKLFVNIEDRNEVVCIDLKSLRVEKRWKLDPAEGPTGLAYDADAKRLFVGCEKKLVVLNASTGAIVKQITIGDGCDGVVFDRTTKTIFTSNGEGTMTVIEEKSAQEYVVKENVVTKKGARTITIDETTHSVYLPVAEYEESPSQGRHVKPGTFHVMVFKK</sequence>
<feature type="chain" id="PRO_5045217970" evidence="1">
    <location>
        <begin position="24"/>
        <end position="332"/>
    </location>
</feature>
<name>A0ABV3ZJL7_9BACT</name>
<dbReference type="InterPro" id="IPR015943">
    <property type="entry name" value="WD40/YVTN_repeat-like_dom_sf"/>
</dbReference>
<dbReference type="InterPro" id="IPR051200">
    <property type="entry name" value="Host-pathogen_enzymatic-act"/>
</dbReference>
<reference evidence="2 3" key="1">
    <citation type="submission" date="2023-07" db="EMBL/GenBank/DDBJ databases">
        <authorList>
            <person name="Lian W.-H."/>
        </authorList>
    </citation>
    <scope>NUCLEOTIDE SEQUENCE [LARGE SCALE GENOMIC DNA]</scope>
    <source>
        <strain evidence="2 3">SYSU DXS3180</strain>
    </source>
</reference>
<dbReference type="EMBL" id="JAULBC010000007">
    <property type="protein sequence ID" value="MEX6689725.1"/>
    <property type="molecule type" value="Genomic_DNA"/>
</dbReference>
<dbReference type="InterPro" id="IPR011048">
    <property type="entry name" value="Haem_d1_sf"/>
</dbReference>
<dbReference type="SUPFAM" id="SSF51004">
    <property type="entry name" value="C-terminal (heme d1) domain of cytochrome cd1-nitrite reductase"/>
    <property type="match status" value="1"/>
</dbReference>
<accession>A0ABV3ZJL7</accession>
<dbReference type="Gene3D" id="2.130.10.10">
    <property type="entry name" value="YVTN repeat-like/Quinoprotein amine dehydrogenase"/>
    <property type="match status" value="1"/>
</dbReference>
<dbReference type="PANTHER" id="PTHR47197:SF3">
    <property type="entry name" value="DIHYDRO-HEME D1 DEHYDROGENASE"/>
    <property type="match status" value="1"/>
</dbReference>